<feature type="transmembrane region" description="Helical" evidence="3">
    <location>
        <begin position="41"/>
        <end position="63"/>
    </location>
</feature>
<proteinExistence type="predicted"/>
<dbReference type="Proteomes" id="UP000264036">
    <property type="component" value="Unassembled WGS sequence"/>
</dbReference>
<dbReference type="SUPFAM" id="SSF111369">
    <property type="entry name" value="HlyD-like secretion proteins"/>
    <property type="match status" value="1"/>
</dbReference>
<dbReference type="InterPro" id="IPR050739">
    <property type="entry name" value="MFP"/>
</dbReference>
<gene>
    <name evidence="5" type="ORF">DD666_09650</name>
</gene>
<dbReference type="GO" id="GO:0030313">
    <property type="term" value="C:cell envelope"/>
    <property type="evidence" value="ECO:0007669"/>
    <property type="project" value="UniProtKB-SubCell"/>
</dbReference>
<name>A0A356LFA9_9BURK</name>
<evidence type="ECO:0000259" key="4">
    <source>
        <dbReference type="Pfam" id="PF25885"/>
    </source>
</evidence>
<dbReference type="PANTHER" id="PTHR30386:SF19">
    <property type="entry name" value="MULTIDRUG EXPORT PROTEIN EMRA-RELATED"/>
    <property type="match status" value="1"/>
</dbReference>
<evidence type="ECO:0000313" key="5">
    <source>
        <dbReference type="EMBL" id="HBP29666.1"/>
    </source>
</evidence>
<dbReference type="Gene3D" id="2.40.30.170">
    <property type="match status" value="1"/>
</dbReference>
<dbReference type="AlphaFoldDB" id="A0A356LFA9"/>
<comment type="subcellular location">
    <subcellularLocation>
        <location evidence="1">Cell envelope</location>
    </subcellularLocation>
</comment>
<dbReference type="GO" id="GO:0055085">
    <property type="term" value="P:transmembrane transport"/>
    <property type="evidence" value="ECO:0007669"/>
    <property type="project" value="InterPro"/>
</dbReference>
<keyword evidence="3" id="KW-1133">Transmembrane helix</keyword>
<dbReference type="Gene3D" id="2.40.50.100">
    <property type="match status" value="1"/>
</dbReference>
<keyword evidence="3" id="KW-0812">Transmembrane</keyword>
<dbReference type="PANTHER" id="PTHR30386">
    <property type="entry name" value="MEMBRANE FUSION SUBUNIT OF EMRAB-TOLC MULTIDRUG EFFLUX PUMP"/>
    <property type="match status" value="1"/>
</dbReference>
<organism evidence="5 6">
    <name type="scientific">Advenella kashmirensis</name>
    <dbReference type="NCBI Taxonomy" id="310575"/>
    <lineage>
        <taxon>Bacteria</taxon>
        <taxon>Pseudomonadati</taxon>
        <taxon>Pseudomonadota</taxon>
        <taxon>Betaproteobacteria</taxon>
        <taxon>Burkholderiales</taxon>
        <taxon>Alcaligenaceae</taxon>
    </lineage>
</organism>
<keyword evidence="3" id="KW-0472">Membrane</keyword>
<reference evidence="5 6" key="1">
    <citation type="journal article" date="2018" name="Nat. Biotechnol.">
        <title>A standardized bacterial taxonomy based on genome phylogeny substantially revises the tree of life.</title>
        <authorList>
            <person name="Parks D.H."/>
            <person name="Chuvochina M."/>
            <person name="Waite D.W."/>
            <person name="Rinke C."/>
            <person name="Skarshewski A."/>
            <person name="Chaumeil P.A."/>
            <person name="Hugenholtz P."/>
        </authorList>
    </citation>
    <scope>NUCLEOTIDE SEQUENCE [LARGE SCALE GENOMIC DNA]</scope>
    <source>
        <strain evidence="5">UBA10707</strain>
    </source>
</reference>
<dbReference type="Gene3D" id="1.10.287.470">
    <property type="entry name" value="Helix hairpin bin"/>
    <property type="match status" value="1"/>
</dbReference>
<dbReference type="InterPro" id="IPR058633">
    <property type="entry name" value="EmrA/FarA_HH"/>
</dbReference>
<comment type="caution">
    <text evidence="5">The sequence shown here is derived from an EMBL/GenBank/DDBJ whole genome shotgun (WGS) entry which is preliminary data.</text>
</comment>
<protein>
    <submittedName>
        <fullName evidence="5">EmrA/EmrK family multidrug efflux transporter periplasmic adaptor subunit</fullName>
    </submittedName>
</protein>
<feature type="compositionally biased region" description="Polar residues" evidence="2">
    <location>
        <begin position="1"/>
        <end position="11"/>
    </location>
</feature>
<evidence type="ECO:0000313" key="6">
    <source>
        <dbReference type="Proteomes" id="UP000264036"/>
    </source>
</evidence>
<dbReference type="Pfam" id="PF25885">
    <property type="entry name" value="HH_EMRA"/>
    <property type="match status" value="1"/>
</dbReference>
<evidence type="ECO:0000256" key="1">
    <source>
        <dbReference type="ARBA" id="ARBA00004196"/>
    </source>
</evidence>
<evidence type="ECO:0000256" key="3">
    <source>
        <dbReference type="SAM" id="Phobius"/>
    </source>
</evidence>
<accession>A0A356LFA9</accession>
<dbReference type="EMBL" id="DOEK01000027">
    <property type="protein sequence ID" value="HBP29666.1"/>
    <property type="molecule type" value="Genomic_DNA"/>
</dbReference>
<feature type="domain" description="Multidrug export protein EmrA/FarA alpha-helical hairpin" evidence="4">
    <location>
        <begin position="114"/>
        <end position="220"/>
    </location>
</feature>
<feature type="region of interest" description="Disordered" evidence="2">
    <location>
        <begin position="1"/>
        <end position="32"/>
    </location>
</feature>
<sequence length="449" mass="47983">MSSNSNTTTATPDAPSAVPASSTQGAKAKQTKKPAGNKRSFLFKLLFLAVVIIAIIAGVMYFLNGRWYESTDDAYVQGNIIQITPQVEGTVVGIFADDGDFVHAGDTLIRLDQTEAEVALNQAKATLAKTVREVRSLYSQASGAKATSGAQQALVQAQESAVKGAKTALDKAKADYSRRQKLVKSGAISEEESAHARDVFLQAQSQYQSAISQLEATRSQLTASEQNAEVSNALVAGMLINQHPDILVAESKLKAAYLTYVRSTITAPADGYVAKRAAQVGQRVAAGSAMMAVVPLKNAWIYANFKETQMKDMRIGQPVSITSDLYGDDVVYDGVISSLGIGTGSAFALLPAQNATGNWIKIVQRIPVRVEFAKPEQLEKHPLRIGMSMFVEADLHNTEGAVLASGINPNSKLLTTIYDQQVAAADRLISDIVQQNLATNAPDNTSTDE</sequence>
<evidence type="ECO:0000256" key="2">
    <source>
        <dbReference type="SAM" id="MobiDB-lite"/>
    </source>
</evidence>